<name>R0JWK8_ANAPL</name>
<protein>
    <submittedName>
        <fullName evidence="1">Uncharacterized protein</fullName>
    </submittedName>
</protein>
<keyword evidence="2" id="KW-1185">Reference proteome</keyword>
<dbReference type="EMBL" id="KB743021">
    <property type="protein sequence ID" value="EOB01916.1"/>
    <property type="molecule type" value="Genomic_DNA"/>
</dbReference>
<organism evidence="1 2">
    <name type="scientific">Anas platyrhynchos</name>
    <name type="common">Mallard</name>
    <name type="synonym">Anas boschas</name>
    <dbReference type="NCBI Taxonomy" id="8839"/>
    <lineage>
        <taxon>Eukaryota</taxon>
        <taxon>Metazoa</taxon>
        <taxon>Chordata</taxon>
        <taxon>Craniata</taxon>
        <taxon>Vertebrata</taxon>
        <taxon>Euteleostomi</taxon>
        <taxon>Archelosauria</taxon>
        <taxon>Archosauria</taxon>
        <taxon>Dinosauria</taxon>
        <taxon>Saurischia</taxon>
        <taxon>Theropoda</taxon>
        <taxon>Coelurosauria</taxon>
        <taxon>Aves</taxon>
        <taxon>Neognathae</taxon>
        <taxon>Galloanserae</taxon>
        <taxon>Anseriformes</taxon>
        <taxon>Anatidae</taxon>
        <taxon>Anatinae</taxon>
        <taxon>Anas</taxon>
    </lineage>
</organism>
<dbReference type="AlphaFoldDB" id="R0JWK8"/>
<proteinExistence type="predicted"/>
<sequence>MSECRVSQNGMDGEQGWWFVEKQSGDKGILATSQGLVKEKALSSAKQGTDLKMGLCPAQCENSEICIEESKKSKTALQERER</sequence>
<evidence type="ECO:0000313" key="2">
    <source>
        <dbReference type="Proteomes" id="UP000296049"/>
    </source>
</evidence>
<evidence type="ECO:0000313" key="1">
    <source>
        <dbReference type="EMBL" id="EOB01916.1"/>
    </source>
</evidence>
<dbReference type="Proteomes" id="UP000296049">
    <property type="component" value="Unassembled WGS sequence"/>
</dbReference>
<accession>R0JWK8</accession>
<reference evidence="2" key="1">
    <citation type="journal article" date="2013" name="Nat. Genet.">
        <title>The duck genome and transcriptome provide insight into an avian influenza virus reservoir species.</title>
        <authorList>
            <person name="Huang Y."/>
            <person name="Li Y."/>
            <person name="Burt D.W."/>
            <person name="Chen H."/>
            <person name="Zhang Y."/>
            <person name="Qian W."/>
            <person name="Kim H."/>
            <person name="Gan S."/>
            <person name="Zhao Y."/>
            <person name="Li J."/>
            <person name="Yi K."/>
            <person name="Feng H."/>
            <person name="Zhu P."/>
            <person name="Li B."/>
            <person name="Liu Q."/>
            <person name="Fairley S."/>
            <person name="Magor K.E."/>
            <person name="Du Z."/>
            <person name="Hu X."/>
            <person name="Goodman L."/>
            <person name="Tafer H."/>
            <person name="Vignal A."/>
            <person name="Lee T."/>
            <person name="Kim K.W."/>
            <person name="Sheng Z."/>
            <person name="An Y."/>
            <person name="Searle S."/>
            <person name="Herrero J."/>
            <person name="Groenen M.A."/>
            <person name="Crooijmans R.P."/>
            <person name="Faraut T."/>
            <person name="Cai Q."/>
            <person name="Webster R.G."/>
            <person name="Aldridge J.R."/>
            <person name="Warren W.C."/>
            <person name="Bartschat S."/>
            <person name="Kehr S."/>
            <person name="Marz M."/>
            <person name="Stadler P.F."/>
            <person name="Smith J."/>
            <person name="Kraus R.H."/>
            <person name="Zhao Y."/>
            <person name="Ren L."/>
            <person name="Fei J."/>
            <person name="Morisson M."/>
            <person name="Kaiser P."/>
            <person name="Griffin D.K."/>
            <person name="Rao M."/>
            <person name="Pitel F."/>
            <person name="Wang J."/>
            <person name="Li N."/>
        </authorList>
    </citation>
    <scope>NUCLEOTIDE SEQUENCE [LARGE SCALE GENOMIC DNA]</scope>
</reference>
<gene>
    <name evidence="1" type="ORF">Anapl_05978</name>
</gene>